<dbReference type="Proteomes" id="UP001156389">
    <property type="component" value="Unassembled WGS sequence"/>
</dbReference>
<name>A0ABT2JUG4_9ACTN</name>
<dbReference type="PANTHER" id="PTHR43162">
    <property type="match status" value="1"/>
</dbReference>
<protein>
    <submittedName>
        <fullName evidence="1">Uncharacterized protein</fullName>
    </submittedName>
</protein>
<dbReference type="SUPFAM" id="SSF51735">
    <property type="entry name" value="NAD(P)-binding Rossmann-fold domains"/>
    <property type="match status" value="1"/>
</dbReference>
<sequence length="119" mass="12677">MLRASGFMQNFLRPHPLGEQIGRHREIRTAAGDGRPGWIDARDIAAAASALLTETGADADDQRDYLLTGPKALSYGDVTAVITAEPAPAPPRRRMPDLVQARRNVSSVVARATGVSCIG</sequence>
<reference evidence="1 2" key="1">
    <citation type="submission" date="2021-10" db="EMBL/GenBank/DDBJ databases">
        <title>Streptomyces gossypii sp. nov., isolated from soil collected from cotton field.</title>
        <authorList>
            <person name="Ge X."/>
            <person name="Chen X."/>
            <person name="Liu W."/>
        </authorList>
    </citation>
    <scope>NUCLEOTIDE SEQUENCE [LARGE SCALE GENOMIC DNA]</scope>
    <source>
        <strain evidence="1 2">N2-109</strain>
    </source>
</reference>
<proteinExistence type="predicted"/>
<dbReference type="RefSeq" id="WP_260218834.1">
    <property type="nucleotide sequence ID" value="NZ_JAJAGO010000007.1"/>
</dbReference>
<keyword evidence="2" id="KW-1185">Reference proteome</keyword>
<dbReference type="InterPro" id="IPR051604">
    <property type="entry name" value="Ergot_Alk_Oxidoreductase"/>
</dbReference>
<dbReference type="Gene3D" id="3.90.25.10">
    <property type="entry name" value="UDP-galactose 4-epimerase, domain 1"/>
    <property type="match status" value="1"/>
</dbReference>
<dbReference type="PANTHER" id="PTHR43162:SF1">
    <property type="entry name" value="PRESTALK A DIFFERENTIATION PROTEIN A"/>
    <property type="match status" value="1"/>
</dbReference>
<dbReference type="EMBL" id="JAJAGO010000007">
    <property type="protein sequence ID" value="MCT2591515.1"/>
    <property type="molecule type" value="Genomic_DNA"/>
</dbReference>
<accession>A0ABT2JUG4</accession>
<comment type="caution">
    <text evidence="1">The sequence shown here is derived from an EMBL/GenBank/DDBJ whole genome shotgun (WGS) entry which is preliminary data.</text>
</comment>
<evidence type="ECO:0000313" key="1">
    <source>
        <dbReference type="EMBL" id="MCT2591515.1"/>
    </source>
</evidence>
<evidence type="ECO:0000313" key="2">
    <source>
        <dbReference type="Proteomes" id="UP001156389"/>
    </source>
</evidence>
<dbReference type="Gene3D" id="3.40.50.720">
    <property type="entry name" value="NAD(P)-binding Rossmann-like Domain"/>
    <property type="match status" value="1"/>
</dbReference>
<dbReference type="InterPro" id="IPR036291">
    <property type="entry name" value="NAD(P)-bd_dom_sf"/>
</dbReference>
<organism evidence="1 2">
    <name type="scientific">Streptomyces gossypii</name>
    <dbReference type="NCBI Taxonomy" id="2883101"/>
    <lineage>
        <taxon>Bacteria</taxon>
        <taxon>Bacillati</taxon>
        <taxon>Actinomycetota</taxon>
        <taxon>Actinomycetes</taxon>
        <taxon>Kitasatosporales</taxon>
        <taxon>Streptomycetaceae</taxon>
        <taxon>Streptomyces</taxon>
    </lineage>
</organism>
<gene>
    <name evidence="1" type="ORF">LHJ74_16675</name>
</gene>